<dbReference type="OrthoDB" id="9803892at2"/>
<dbReference type="STRING" id="1461582.BN1048_01472"/>
<feature type="domain" description="NAD(P)-binding" evidence="1">
    <location>
        <begin position="7"/>
        <end position="194"/>
    </location>
</feature>
<accession>A0A078M2U0</accession>
<name>A0A078M2U0_9STAP</name>
<evidence type="ECO:0000313" key="3">
    <source>
        <dbReference type="Proteomes" id="UP000044136"/>
    </source>
</evidence>
<protein>
    <submittedName>
        <fullName evidence="2">Putative sugar epimerase YhfK</fullName>
    </submittedName>
</protein>
<reference evidence="2 3" key="1">
    <citation type="submission" date="2014-07" db="EMBL/GenBank/DDBJ databases">
        <authorList>
            <person name="Urmite Genomes Urmite Genomes"/>
        </authorList>
    </citation>
    <scope>NUCLEOTIDE SEQUENCE [LARGE SCALE GENOMIC DNA]</scope>
    <source>
        <strain evidence="2 3">13MG44_air</strain>
    </source>
</reference>
<dbReference type="SUPFAM" id="SSF51735">
    <property type="entry name" value="NAD(P)-binding Rossmann-fold domains"/>
    <property type="match status" value="1"/>
</dbReference>
<dbReference type="Proteomes" id="UP000044136">
    <property type="component" value="Unassembled WGS sequence"/>
</dbReference>
<evidence type="ECO:0000259" key="1">
    <source>
        <dbReference type="Pfam" id="PF13460"/>
    </source>
</evidence>
<dbReference type="eggNOG" id="COG0702">
    <property type="taxonomic scope" value="Bacteria"/>
</dbReference>
<proteinExistence type="predicted"/>
<dbReference type="AlphaFoldDB" id="A0A078M2U0"/>
<dbReference type="RefSeq" id="WP_035809848.1">
    <property type="nucleotide sequence ID" value="NZ_CCSE01000001.1"/>
</dbReference>
<evidence type="ECO:0000313" key="2">
    <source>
        <dbReference type="EMBL" id="CEA01738.1"/>
    </source>
</evidence>
<dbReference type="PANTHER" id="PTHR15020:SF50">
    <property type="entry name" value="UPF0659 PROTEIN YMR090W"/>
    <property type="match status" value="1"/>
</dbReference>
<dbReference type="InterPro" id="IPR016040">
    <property type="entry name" value="NAD(P)-bd_dom"/>
</dbReference>
<dbReference type="PANTHER" id="PTHR15020">
    <property type="entry name" value="FLAVIN REDUCTASE-RELATED"/>
    <property type="match status" value="1"/>
</dbReference>
<keyword evidence="3" id="KW-1185">Reference proteome</keyword>
<organism evidence="2 3">
    <name type="scientific">Jeotgalicoccus saudimassiliensis</name>
    <dbReference type="NCBI Taxonomy" id="1461582"/>
    <lineage>
        <taxon>Bacteria</taxon>
        <taxon>Bacillati</taxon>
        <taxon>Bacillota</taxon>
        <taxon>Bacilli</taxon>
        <taxon>Bacillales</taxon>
        <taxon>Staphylococcaceae</taxon>
        <taxon>Jeotgalicoccus</taxon>
    </lineage>
</organism>
<dbReference type="HOGENOM" id="CLU_025711_1_2_9"/>
<dbReference type="Gene3D" id="3.40.50.720">
    <property type="entry name" value="NAD(P)-binding Rossmann-like Domain"/>
    <property type="match status" value="1"/>
</dbReference>
<dbReference type="Pfam" id="PF13460">
    <property type="entry name" value="NAD_binding_10"/>
    <property type="match status" value="1"/>
</dbReference>
<dbReference type="EMBL" id="CCSE01000001">
    <property type="protein sequence ID" value="CEA01738.1"/>
    <property type="molecule type" value="Genomic_DNA"/>
</dbReference>
<dbReference type="InterPro" id="IPR036291">
    <property type="entry name" value="NAD(P)-bd_dom_sf"/>
</dbReference>
<gene>
    <name evidence="2" type="primary">yhfK</name>
    <name evidence="2" type="ORF">BN1048_01472</name>
</gene>
<sequence>MSILVIGANGGVGTHLVQQLKENSADFTAGVRKDEQVSDLNNKDVKALLIDVEKDSIEELAEKIKGFEQVVFSVGSGGGTGADQTIIVDLDGAVKAVDASKDAGVKHFVMVSTWDSRREAFDAPGAEKLKPYTIAKHHADVHLRNSGLTYTIVHPGILTDEDGSGKVDVDLYFEDVGDVSRENVAHVLYEVVTDESNRGKELQVLDGSTPAPEAVKNFNNK</sequence>